<protein>
    <recommendedName>
        <fullName evidence="2">DUF4136 domain-containing protein</fullName>
    </recommendedName>
</protein>
<proteinExistence type="predicted"/>
<dbReference type="Gene3D" id="3.30.160.670">
    <property type="match status" value="1"/>
</dbReference>
<dbReference type="AlphaFoldDB" id="A0A3B0ZVY6"/>
<evidence type="ECO:0008006" key="2">
    <source>
        <dbReference type="Google" id="ProtNLM"/>
    </source>
</evidence>
<reference evidence="1" key="1">
    <citation type="submission" date="2018-06" db="EMBL/GenBank/DDBJ databases">
        <authorList>
            <person name="Zhirakovskaya E."/>
        </authorList>
    </citation>
    <scope>NUCLEOTIDE SEQUENCE</scope>
</reference>
<organism evidence="1">
    <name type="scientific">hydrothermal vent metagenome</name>
    <dbReference type="NCBI Taxonomy" id="652676"/>
    <lineage>
        <taxon>unclassified sequences</taxon>
        <taxon>metagenomes</taxon>
        <taxon>ecological metagenomes</taxon>
    </lineage>
</organism>
<dbReference type="EMBL" id="UOFR01000052">
    <property type="protein sequence ID" value="VAW97658.1"/>
    <property type="molecule type" value="Genomic_DNA"/>
</dbReference>
<name>A0A3B0ZVY6_9ZZZZ</name>
<gene>
    <name evidence="1" type="ORF">MNBD_GAMMA21-2169</name>
</gene>
<accession>A0A3B0ZVY6</accession>
<evidence type="ECO:0000313" key="1">
    <source>
        <dbReference type="EMBL" id="VAW97658.1"/>
    </source>
</evidence>
<sequence length="210" mass="23290">MNFTRINIILSSVITELSLLLSACSSTTFVHRWNDPEFKGPQLKKILVIGIIKDDGKRRAFEQEFSSLLNAPNRTGIASYTLLPNLKESGSKEDVLGAVRKSGADGVMVVTLLGVSKQQVDVAPSVDYYPTSYGYSMYGYYGASYDRVYRPGYTKTNTTVSLNVKMFNVVNEKLIWSGQTESFNPSSSSEITRELETLVIRGMKKSGIVK</sequence>